<gene>
    <name evidence="2" type="ORF">D9611_011805</name>
</gene>
<organism evidence="2 3">
    <name type="scientific">Ephemerocybe angulata</name>
    <dbReference type="NCBI Taxonomy" id="980116"/>
    <lineage>
        <taxon>Eukaryota</taxon>
        <taxon>Fungi</taxon>
        <taxon>Dikarya</taxon>
        <taxon>Basidiomycota</taxon>
        <taxon>Agaricomycotina</taxon>
        <taxon>Agaricomycetes</taxon>
        <taxon>Agaricomycetidae</taxon>
        <taxon>Agaricales</taxon>
        <taxon>Agaricineae</taxon>
        <taxon>Psathyrellaceae</taxon>
        <taxon>Ephemerocybe</taxon>
    </lineage>
</organism>
<dbReference type="PANTHER" id="PTHR43570">
    <property type="entry name" value="ALDEHYDE DEHYDROGENASE"/>
    <property type="match status" value="1"/>
</dbReference>
<dbReference type="SUPFAM" id="SSF53720">
    <property type="entry name" value="ALDH-like"/>
    <property type="match status" value="1"/>
</dbReference>
<protein>
    <submittedName>
        <fullName evidence="2">Uncharacterized protein</fullName>
    </submittedName>
</protein>
<dbReference type="PANTHER" id="PTHR43570:SF16">
    <property type="entry name" value="ALDEHYDE DEHYDROGENASE TYPE III, ISOFORM Q"/>
    <property type="match status" value="1"/>
</dbReference>
<proteinExistence type="predicted"/>
<dbReference type="GO" id="GO:0006081">
    <property type="term" value="P:aldehyde metabolic process"/>
    <property type="evidence" value="ECO:0007669"/>
    <property type="project" value="InterPro"/>
</dbReference>
<dbReference type="EMBL" id="JAACJK010000114">
    <property type="protein sequence ID" value="KAF5331387.1"/>
    <property type="molecule type" value="Genomic_DNA"/>
</dbReference>
<dbReference type="InterPro" id="IPR012394">
    <property type="entry name" value="Aldehyde_DH_NAD(P)"/>
</dbReference>
<sequence length="271" mass="30919">MPYFLCLDEDLKLKVRQEAWKARVVKKAKCVVLILLPWTFQPLCGAIAAGCPALSKPSEIVPTFSKLLSELVPKYLDPAAYPVARVSTRRMAIRCNALGEGGGGLGASWLYLGPFVRRERACQQMTKHKPAKCGSRRVRVWLPELSIPLWANLSHGLPGVKPMPLLSLLDLCPPSPASFNITSTPRLNQIPWHIQISQLHCVPRWKPYSHQLHNLSEDVLQQILPLLLHLLHRIKVEFWYFSKVHHLALHVGDPVHFQLHHHLYLYHHHHL</sequence>
<reference evidence="2 3" key="1">
    <citation type="journal article" date="2020" name="ISME J.">
        <title>Uncovering the hidden diversity of litter-decomposition mechanisms in mushroom-forming fungi.</title>
        <authorList>
            <person name="Floudas D."/>
            <person name="Bentzer J."/>
            <person name="Ahren D."/>
            <person name="Johansson T."/>
            <person name="Persson P."/>
            <person name="Tunlid A."/>
        </authorList>
    </citation>
    <scope>NUCLEOTIDE SEQUENCE [LARGE SCALE GENOMIC DNA]</scope>
    <source>
        <strain evidence="2 3">CBS 175.51</strain>
    </source>
</reference>
<dbReference type="InterPro" id="IPR016161">
    <property type="entry name" value="Ald_DH/histidinol_DH"/>
</dbReference>
<dbReference type="Gene3D" id="3.40.605.10">
    <property type="entry name" value="Aldehyde Dehydrogenase, Chain A, domain 1"/>
    <property type="match status" value="1"/>
</dbReference>
<dbReference type="Proteomes" id="UP000541558">
    <property type="component" value="Unassembled WGS sequence"/>
</dbReference>
<dbReference type="GO" id="GO:0005737">
    <property type="term" value="C:cytoplasm"/>
    <property type="evidence" value="ECO:0007669"/>
    <property type="project" value="TreeGrafter"/>
</dbReference>
<keyword evidence="3" id="KW-1185">Reference proteome</keyword>
<dbReference type="AlphaFoldDB" id="A0A8H5BZT3"/>
<dbReference type="InterPro" id="IPR016162">
    <property type="entry name" value="Ald_DH_N"/>
</dbReference>
<keyword evidence="1" id="KW-0560">Oxidoreductase</keyword>
<dbReference type="OrthoDB" id="440325at2759"/>
<evidence type="ECO:0000313" key="3">
    <source>
        <dbReference type="Proteomes" id="UP000541558"/>
    </source>
</evidence>
<name>A0A8H5BZT3_9AGAR</name>
<evidence type="ECO:0000256" key="1">
    <source>
        <dbReference type="ARBA" id="ARBA00023002"/>
    </source>
</evidence>
<evidence type="ECO:0000313" key="2">
    <source>
        <dbReference type="EMBL" id="KAF5331387.1"/>
    </source>
</evidence>
<comment type="caution">
    <text evidence="2">The sequence shown here is derived from an EMBL/GenBank/DDBJ whole genome shotgun (WGS) entry which is preliminary data.</text>
</comment>
<dbReference type="GO" id="GO:0004029">
    <property type="term" value="F:aldehyde dehydrogenase (NAD+) activity"/>
    <property type="evidence" value="ECO:0007669"/>
    <property type="project" value="TreeGrafter"/>
</dbReference>
<accession>A0A8H5BZT3</accession>